<comment type="caution">
    <text evidence="3">The sequence shown here is derived from an EMBL/GenBank/DDBJ whole genome shotgun (WGS) entry which is preliminary data.</text>
</comment>
<dbReference type="Pfam" id="PF00990">
    <property type="entry name" value="GGDEF"/>
    <property type="match status" value="1"/>
</dbReference>
<gene>
    <name evidence="3" type="ORF">D1114_18210</name>
</gene>
<reference evidence="3 4" key="1">
    <citation type="submission" date="2018-08" db="EMBL/GenBank/DDBJ databases">
        <title>Draft genome sequence of Rhodobacter sphaeroides FY.</title>
        <authorList>
            <person name="Rayyan A."/>
            <person name="Meyer T.E."/>
            <person name="Kyndt J.A."/>
        </authorList>
    </citation>
    <scope>NUCLEOTIDE SEQUENCE [LARGE SCALE GENOMIC DNA]</scope>
    <source>
        <strain evidence="3 4">FY</strain>
    </source>
</reference>
<dbReference type="CDD" id="cd01949">
    <property type="entry name" value="GGDEF"/>
    <property type="match status" value="1"/>
</dbReference>
<dbReference type="PANTHER" id="PTHR46663">
    <property type="entry name" value="DIGUANYLATE CYCLASE DGCT-RELATED"/>
    <property type="match status" value="1"/>
</dbReference>
<dbReference type="SMART" id="SM00267">
    <property type="entry name" value="GGDEF"/>
    <property type="match status" value="1"/>
</dbReference>
<dbReference type="AlphaFoldDB" id="A0AAX1UH22"/>
<dbReference type="Proteomes" id="UP000266305">
    <property type="component" value="Unassembled WGS sequence"/>
</dbReference>
<dbReference type="PROSITE" id="PS50887">
    <property type="entry name" value="GGDEF"/>
    <property type="match status" value="1"/>
</dbReference>
<dbReference type="PANTHER" id="PTHR46663:SF4">
    <property type="entry name" value="DIGUANYLATE CYCLASE DGCT-RELATED"/>
    <property type="match status" value="1"/>
</dbReference>
<feature type="coiled-coil region" evidence="1">
    <location>
        <begin position="141"/>
        <end position="168"/>
    </location>
</feature>
<organism evidence="3 4">
    <name type="scientific">Cereibacter sphaeroides</name>
    <name type="common">Rhodobacter sphaeroides</name>
    <dbReference type="NCBI Taxonomy" id="1063"/>
    <lineage>
        <taxon>Bacteria</taxon>
        <taxon>Pseudomonadati</taxon>
        <taxon>Pseudomonadota</taxon>
        <taxon>Alphaproteobacteria</taxon>
        <taxon>Rhodobacterales</taxon>
        <taxon>Paracoccaceae</taxon>
        <taxon>Cereibacter</taxon>
    </lineage>
</organism>
<accession>A0AAX1UH22</accession>
<dbReference type="InterPro" id="IPR043128">
    <property type="entry name" value="Rev_trsase/Diguanyl_cyclase"/>
</dbReference>
<proteinExistence type="predicted"/>
<protein>
    <submittedName>
        <fullName evidence="3">GGDEF domain-containing protein</fullName>
    </submittedName>
</protein>
<dbReference type="InterPro" id="IPR052163">
    <property type="entry name" value="DGC-Regulatory_Protein"/>
</dbReference>
<dbReference type="InterPro" id="IPR042463">
    <property type="entry name" value="HNOB_dom_associated_sf"/>
</dbReference>
<evidence type="ECO:0000313" key="4">
    <source>
        <dbReference type="Proteomes" id="UP000266305"/>
    </source>
</evidence>
<dbReference type="SUPFAM" id="SSF55073">
    <property type="entry name" value="Nucleotide cyclase"/>
    <property type="match status" value="1"/>
</dbReference>
<evidence type="ECO:0000313" key="3">
    <source>
        <dbReference type="EMBL" id="RHZ92162.1"/>
    </source>
</evidence>
<name>A0AAX1UH22_CERSP</name>
<dbReference type="Gene3D" id="3.30.70.270">
    <property type="match status" value="1"/>
</dbReference>
<dbReference type="NCBIfam" id="TIGR00254">
    <property type="entry name" value="GGDEF"/>
    <property type="match status" value="1"/>
</dbReference>
<evidence type="ECO:0000256" key="1">
    <source>
        <dbReference type="SAM" id="Coils"/>
    </source>
</evidence>
<dbReference type="InterPro" id="IPR000160">
    <property type="entry name" value="GGDEF_dom"/>
</dbReference>
<dbReference type="EMBL" id="QWGP01000026">
    <property type="protein sequence ID" value="RHZ92162.1"/>
    <property type="molecule type" value="Genomic_DNA"/>
</dbReference>
<dbReference type="Gene3D" id="3.30.450.260">
    <property type="entry name" value="Haem NO binding associated domain"/>
    <property type="match status" value="1"/>
</dbReference>
<dbReference type="RefSeq" id="WP_119000994.1">
    <property type="nucleotide sequence ID" value="NZ_QWGP01000026.1"/>
</dbReference>
<dbReference type="InterPro" id="IPR029787">
    <property type="entry name" value="Nucleotide_cyclase"/>
</dbReference>
<sequence length="335" mass="36261">MGSVSKPVGIGAGGLDLLMPMHLRLDPLGEIAGCGPTLRKLFAESPVRRPFFDLFKVRRPTGIETPAALAARTGVRLHLTTLDGGVSLRGVATPKHEGRGLLMNLSFGISVIEAVRRHGLTDGDFAPTDLAVELLYLVEAKTAVAEELRRLNGRLERARRLAEEEALTDELTGLRNRRAIDQALEAVIATRRPFGLMHLDLDFFKEVNDSFGHAAGDEVLRAVAQVLSRETRTGDTVARIGGDEFMMLFPGLSDPAPMKRLAARVIADVARPIPFGGGVCRVSASIGMTLSVRYDRPDLARMLADADEALYAAKRAGRGTAVLSEGARPERRRDP</sequence>
<keyword evidence="1" id="KW-0175">Coiled coil</keyword>
<feature type="domain" description="GGDEF" evidence="2">
    <location>
        <begin position="192"/>
        <end position="326"/>
    </location>
</feature>
<evidence type="ECO:0000259" key="2">
    <source>
        <dbReference type="PROSITE" id="PS50887"/>
    </source>
</evidence>